<organism evidence="1 2">
    <name type="scientific">Puccinia graminis f. sp. tritici</name>
    <dbReference type="NCBI Taxonomy" id="56615"/>
    <lineage>
        <taxon>Eukaryota</taxon>
        <taxon>Fungi</taxon>
        <taxon>Dikarya</taxon>
        <taxon>Basidiomycota</taxon>
        <taxon>Pucciniomycotina</taxon>
        <taxon>Pucciniomycetes</taxon>
        <taxon>Pucciniales</taxon>
        <taxon>Pucciniaceae</taxon>
        <taxon>Puccinia</taxon>
    </lineage>
</organism>
<dbReference type="GO" id="GO:0006122">
    <property type="term" value="P:mitochondrial electron transport, ubiquinol to cytochrome c"/>
    <property type="evidence" value="ECO:0007669"/>
    <property type="project" value="InterPro"/>
</dbReference>
<sequence>MSVLQIWGAGGAAFVTLAASAIPRFQEDVLKKIPGVASYYESTVPDCDKPF</sequence>
<dbReference type="Pfam" id="PF09796">
    <property type="entry name" value="QCR10"/>
    <property type="match status" value="1"/>
</dbReference>
<protein>
    <submittedName>
        <fullName evidence="1">Uncharacterized protein</fullName>
    </submittedName>
</protein>
<dbReference type="GO" id="GO:0005739">
    <property type="term" value="C:mitochondrion"/>
    <property type="evidence" value="ECO:0007669"/>
    <property type="project" value="GOC"/>
</dbReference>
<proteinExistence type="predicted"/>
<accession>A0A5B0RYC3</accession>
<dbReference type="EMBL" id="VDEP01000106">
    <property type="protein sequence ID" value="KAA1130840.1"/>
    <property type="molecule type" value="Genomic_DNA"/>
</dbReference>
<gene>
    <name evidence="1" type="ORF">PGTUg99_025630</name>
</gene>
<dbReference type="PANTHER" id="PTHR28254:SF1">
    <property type="entry name" value="CYTOCHROME B-C1 COMPLEX SUBUNIT 10, MITOCHONDRIAL"/>
    <property type="match status" value="1"/>
</dbReference>
<dbReference type="InterPro" id="IPR019182">
    <property type="entry name" value="Cytochrome_b-c1_su10_fun"/>
</dbReference>
<dbReference type="AlphaFoldDB" id="A0A5B0RYC3"/>
<dbReference type="Proteomes" id="UP000325313">
    <property type="component" value="Unassembled WGS sequence"/>
</dbReference>
<dbReference type="PANTHER" id="PTHR28254">
    <property type="entry name" value="CYTOCHROME B-C1 COMPLEX SUBUNIT 10"/>
    <property type="match status" value="1"/>
</dbReference>
<evidence type="ECO:0000313" key="2">
    <source>
        <dbReference type="Proteomes" id="UP000325313"/>
    </source>
</evidence>
<evidence type="ECO:0000313" key="1">
    <source>
        <dbReference type="EMBL" id="KAA1130840.1"/>
    </source>
</evidence>
<comment type="caution">
    <text evidence="1">The sequence shown here is derived from an EMBL/GenBank/DDBJ whole genome shotgun (WGS) entry which is preliminary data.</text>
</comment>
<name>A0A5B0RYC3_PUCGR</name>
<reference evidence="1 2" key="1">
    <citation type="submission" date="2019-05" db="EMBL/GenBank/DDBJ databases">
        <title>Emergence of the Ug99 lineage of the wheat stem rust pathogen through somatic hybridization.</title>
        <authorList>
            <person name="Li F."/>
            <person name="Upadhyaya N.M."/>
            <person name="Sperschneider J."/>
            <person name="Matny O."/>
            <person name="Nguyen-Phuc H."/>
            <person name="Mago R."/>
            <person name="Raley C."/>
            <person name="Miller M.E."/>
            <person name="Silverstein K.A.T."/>
            <person name="Henningsen E."/>
            <person name="Hirsch C.D."/>
            <person name="Visser B."/>
            <person name="Pretorius Z.A."/>
            <person name="Steffenson B.J."/>
            <person name="Schwessinger B."/>
            <person name="Dodds P.N."/>
            <person name="Figueroa M."/>
        </authorList>
    </citation>
    <scope>NUCLEOTIDE SEQUENCE [LARGE SCALE GENOMIC DNA]</scope>
    <source>
        <strain evidence="1 2">Ug99</strain>
    </source>
</reference>